<dbReference type="AlphaFoldDB" id="A0A2T2WYA0"/>
<proteinExistence type="predicted"/>
<organism evidence="1 2">
    <name type="scientific">Sulfobacillus benefaciens</name>
    <dbReference type="NCBI Taxonomy" id="453960"/>
    <lineage>
        <taxon>Bacteria</taxon>
        <taxon>Bacillati</taxon>
        <taxon>Bacillota</taxon>
        <taxon>Clostridia</taxon>
        <taxon>Eubacteriales</taxon>
        <taxon>Clostridiales Family XVII. Incertae Sedis</taxon>
        <taxon>Sulfobacillus</taxon>
    </lineage>
</organism>
<evidence type="ECO:0000313" key="1">
    <source>
        <dbReference type="EMBL" id="PSR27220.1"/>
    </source>
</evidence>
<comment type="caution">
    <text evidence="1">The sequence shown here is derived from an EMBL/GenBank/DDBJ whole genome shotgun (WGS) entry which is preliminary data.</text>
</comment>
<dbReference type="EMBL" id="PXYT01000028">
    <property type="protein sequence ID" value="PSR27220.1"/>
    <property type="molecule type" value="Genomic_DNA"/>
</dbReference>
<evidence type="ECO:0000313" key="2">
    <source>
        <dbReference type="Proteomes" id="UP000242699"/>
    </source>
</evidence>
<accession>A0A2T2WYA0</accession>
<dbReference type="Proteomes" id="UP000242699">
    <property type="component" value="Unassembled WGS sequence"/>
</dbReference>
<protein>
    <submittedName>
        <fullName evidence="1">Uncharacterized protein</fullName>
    </submittedName>
</protein>
<reference evidence="1 2" key="1">
    <citation type="journal article" date="2014" name="BMC Genomics">
        <title>Comparison of environmental and isolate Sulfobacillus genomes reveals diverse carbon, sulfur, nitrogen, and hydrogen metabolisms.</title>
        <authorList>
            <person name="Justice N.B."/>
            <person name="Norman A."/>
            <person name="Brown C.T."/>
            <person name="Singh A."/>
            <person name="Thomas B.C."/>
            <person name="Banfield J.F."/>
        </authorList>
    </citation>
    <scope>NUCLEOTIDE SEQUENCE [LARGE SCALE GENOMIC DNA]</scope>
    <source>
        <strain evidence="1">AMDSBA1</strain>
    </source>
</reference>
<gene>
    <name evidence="1" type="ORF">C7B43_12240</name>
</gene>
<name>A0A2T2WYA0_9FIRM</name>
<sequence>MCFTRKPCETWPRFFGRNGFLIGLYPIARHDPEEFMTRAVFFWRLPNGGTLYGEDRWADRQTIMLAGVRQRGDGWQVTKGCVSEGGKAALLLTLKDGVPAPRN</sequence>